<accession>D7UB41</accession>
<dbReference type="PaxDb" id="29760-VIT_15s0024g01520.t01"/>
<name>D7UB41_VITVI</name>
<sequence>MRSRTKFKVSVESYLPRNFFLPSSIPDTIFNPNSAKN</sequence>
<keyword evidence="2" id="KW-1185">Reference proteome</keyword>
<evidence type="ECO:0000313" key="2">
    <source>
        <dbReference type="Proteomes" id="UP000009183"/>
    </source>
</evidence>
<proteinExistence type="predicted"/>
<dbReference type="InParanoid" id="D7UB41"/>
<gene>
    <name evidence="1" type="ordered locus">VIT_15s0024g01520</name>
</gene>
<reference evidence="2" key="1">
    <citation type="journal article" date="2007" name="Nature">
        <title>The grapevine genome sequence suggests ancestral hexaploidization in major angiosperm phyla.</title>
        <authorList>
            <consortium name="The French-Italian Public Consortium for Grapevine Genome Characterization."/>
            <person name="Jaillon O."/>
            <person name="Aury J.-M."/>
            <person name="Noel B."/>
            <person name="Policriti A."/>
            <person name="Clepet C."/>
            <person name="Casagrande A."/>
            <person name="Choisne N."/>
            <person name="Aubourg S."/>
            <person name="Vitulo N."/>
            <person name="Jubin C."/>
            <person name="Vezzi A."/>
            <person name="Legeai F."/>
            <person name="Hugueney P."/>
            <person name="Dasilva C."/>
            <person name="Horner D."/>
            <person name="Mica E."/>
            <person name="Jublot D."/>
            <person name="Poulain J."/>
            <person name="Bruyere C."/>
            <person name="Billault A."/>
            <person name="Segurens B."/>
            <person name="Gouyvenoux M."/>
            <person name="Ugarte E."/>
            <person name="Cattonaro F."/>
            <person name="Anthouard V."/>
            <person name="Vico V."/>
            <person name="Del Fabbro C."/>
            <person name="Alaux M."/>
            <person name="Di Gaspero G."/>
            <person name="Dumas V."/>
            <person name="Felice N."/>
            <person name="Paillard S."/>
            <person name="Juman I."/>
            <person name="Moroldo M."/>
            <person name="Scalabrin S."/>
            <person name="Canaguier A."/>
            <person name="Le Clainche I."/>
            <person name="Malacrida G."/>
            <person name="Durand E."/>
            <person name="Pesole G."/>
            <person name="Laucou V."/>
            <person name="Chatelet P."/>
            <person name="Merdinoglu D."/>
            <person name="Delledonne M."/>
            <person name="Pezzotti M."/>
            <person name="Lecharny A."/>
            <person name="Scarpelli C."/>
            <person name="Artiguenave F."/>
            <person name="Pe M.E."/>
            <person name="Valle G."/>
            <person name="Morgante M."/>
            <person name="Caboche M."/>
            <person name="Adam-Blondon A.-F."/>
            <person name="Weissenbach J."/>
            <person name="Quetier F."/>
            <person name="Wincker P."/>
        </authorList>
    </citation>
    <scope>NUCLEOTIDE SEQUENCE [LARGE SCALE GENOMIC DNA]</scope>
    <source>
        <strain evidence="2">cv. Pinot noir / PN40024</strain>
    </source>
</reference>
<dbReference type="AlphaFoldDB" id="D7UB41"/>
<dbReference type="EMBL" id="FN596748">
    <property type="protein sequence ID" value="CBI39965.3"/>
    <property type="molecule type" value="Genomic_DNA"/>
</dbReference>
<evidence type="ECO:0000313" key="1">
    <source>
        <dbReference type="EMBL" id="CBI39965.3"/>
    </source>
</evidence>
<organism evidence="1 2">
    <name type="scientific">Vitis vinifera</name>
    <name type="common">Grape</name>
    <dbReference type="NCBI Taxonomy" id="29760"/>
    <lineage>
        <taxon>Eukaryota</taxon>
        <taxon>Viridiplantae</taxon>
        <taxon>Streptophyta</taxon>
        <taxon>Embryophyta</taxon>
        <taxon>Tracheophyta</taxon>
        <taxon>Spermatophyta</taxon>
        <taxon>Magnoliopsida</taxon>
        <taxon>eudicotyledons</taxon>
        <taxon>Gunneridae</taxon>
        <taxon>Pentapetalae</taxon>
        <taxon>rosids</taxon>
        <taxon>Vitales</taxon>
        <taxon>Vitaceae</taxon>
        <taxon>Viteae</taxon>
        <taxon>Vitis</taxon>
    </lineage>
</organism>
<dbReference type="Proteomes" id="UP000009183">
    <property type="component" value="Chromosome 15"/>
</dbReference>
<dbReference type="HOGENOM" id="CLU_3352102_0_0_1"/>
<protein>
    <submittedName>
        <fullName evidence="1">Uncharacterized protein</fullName>
    </submittedName>
</protein>